<proteinExistence type="predicted"/>
<evidence type="ECO:0000256" key="1">
    <source>
        <dbReference type="SAM" id="MobiDB-lite"/>
    </source>
</evidence>
<keyword evidence="4" id="KW-1185">Reference proteome</keyword>
<accession>A0AAD3DX52</accession>
<feature type="region of interest" description="Disordered" evidence="1">
    <location>
        <begin position="68"/>
        <end position="91"/>
    </location>
</feature>
<reference evidence="3 4" key="1">
    <citation type="journal article" date="2021" name="Sci. Rep.">
        <title>Genome sequencing of the multicellular alga Astrephomene provides insights into convergent evolution of germ-soma differentiation.</title>
        <authorList>
            <person name="Yamashita S."/>
            <person name="Yamamoto K."/>
            <person name="Matsuzaki R."/>
            <person name="Suzuki S."/>
            <person name="Yamaguchi H."/>
            <person name="Hirooka S."/>
            <person name="Minakuchi Y."/>
            <person name="Miyagishima S."/>
            <person name="Kawachi M."/>
            <person name="Toyoda A."/>
            <person name="Nozaki H."/>
        </authorList>
    </citation>
    <scope>NUCLEOTIDE SEQUENCE [LARGE SCALE GENOMIC DNA]</scope>
    <source>
        <strain evidence="3 4">NIES-4017</strain>
    </source>
</reference>
<evidence type="ECO:0000313" key="3">
    <source>
        <dbReference type="EMBL" id="GFR49680.1"/>
    </source>
</evidence>
<gene>
    <name evidence="3" type="ORF">Agub_g11828</name>
</gene>
<feature type="signal peptide" evidence="2">
    <location>
        <begin position="1"/>
        <end position="19"/>
    </location>
</feature>
<dbReference type="EMBL" id="BMAR01000032">
    <property type="protein sequence ID" value="GFR49680.1"/>
    <property type="molecule type" value="Genomic_DNA"/>
</dbReference>
<keyword evidence="2" id="KW-0732">Signal</keyword>
<name>A0AAD3DX52_9CHLO</name>
<organism evidence="3 4">
    <name type="scientific">Astrephomene gubernaculifera</name>
    <dbReference type="NCBI Taxonomy" id="47775"/>
    <lineage>
        <taxon>Eukaryota</taxon>
        <taxon>Viridiplantae</taxon>
        <taxon>Chlorophyta</taxon>
        <taxon>core chlorophytes</taxon>
        <taxon>Chlorophyceae</taxon>
        <taxon>CS clade</taxon>
        <taxon>Chlamydomonadales</taxon>
        <taxon>Astrephomenaceae</taxon>
        <taxon>Astrephomene</taxon>
    </lineage>
</organism>
<evidence type="ECO:0000313" key="4">
    <source>
        <dbReference type="Proteomes" id="UP001054857"/>
    </source>
</evidence>
<sequence length="145" mass="16300">MSSSKLGFLLALGTRSLLRLPYLVEEGEKRRPALRTVIARPPGQWDEEHPDFQDWLARQTLPRSVPGQEAAWEPWEDVPAPGKAPRWGRRLLPPPPAATDLGLRGLCDGQVERIVAPFVLSPVVHSLLRWPVKRFSVTRSTVWVG</sequence>
<dbReference type="Proteomes" id="UP001054857">
    <property type="component" value="Unassembled WGS sequence"/>
</dbReference>
<comment type="caution">
    <text evidence="3">The sequence shown here is derived from an EMBL/GenBank/DDBJ whole genome shotgun (WGS) entry which is preliminary data.</text>
</comment>
<feature type="chain" id="PRO_5042229506" evidence="2">
    <location>
        <begin position="20"/>
        <end position="145"/>
    </location>
</feature>
<protein>
    <submittedName>
        <fullName evidence="3">Uncharacterized protein</fullName>
    </submittedName>
</protein>
<dbReference type="AlphaFoldDB" id="A0AAD3DX52"/>
<evidence type="ECO:0000256" key="2">
    <source>
        <dbReference type="SAM" id="SignalP"/>
    </source>
</evidence>